<dbReference type="Proteomes" id="UP001610335">
    <property type="component" value="Unassembled WGS sequence"/>
</dbReference>
<feature type="transmembrane region" description="Helical" evidence="7">
    <location>
        <begin position="264"/>
        <end position="290"/>
    </location>
</feature>
<feature type="transmembrane region" description="Helical" evidence="7">
    <location>
        <begin position="232"/>
        <end position="252"/>
    </location>
</feature>
<keyword evidence="3 7" id="KW-0812">Transmembrane</keyword>
<dbReference type="Pfam" id="PF07690">
    <property type="entry name" value="MFS_1"/>
    <property type="match status" value="1"/>
</dbReference>
<sequence length="556" mass="62435">MSANFEAKKQPTVSHSQDEKGTATTSTEPSINAALTEDQVLEGFAHQDQLGSTEPHVFSDSTRAAYWRNVYETVKYEGRSRFDPSLTWTAETERRLKMKLDLRIMLWVWVMFSSLDLVRRNINRAVSDNMLDDLGIDTNDYNTGQTVFFVCFLGAELPGNLISKKFGPDRIIPICIVLWGVACASQSAMTGRGSFLALRAVIGTLQGGFIPEMVLYLSYFYKSNELPIRLSIFYTAIPVTQIYGALLATGLLEMRGLRGWAGWQWLFLVEGLICIVIGIVSSGVMSTSIIQPAILFRRKDGSNKWWTQEEEKVLVNRLLRDDPTKGDMNNRQPVGLKDLWKAISNVDVWPIYILGITAWIPFQPVANYLSLILRDMDYTVLEANLLAIPGYVLFALNVLIAGWLSEKFKERSLVASLSNVWMLPFFIALICLPASSSPWVRYAMLTGINGIPYTHSILVGMTSANAKNVSMRAVSTAIYNMCYQIGSIIAVNVYREEDTPYYYTANKALVGLCSANIALFVGMKLFYIWRNKGRKARWDALPAAEKVSGVDVRYVH</sequence>
<gene>
    <name evidence="8" type="ORF">BDW59DRAFT_174790</name>
</gene>
<evidence type="ECO:0000256" key="6">
    <source>
        <dbReference type="SAM" id="MobiDB-lite"/>
    </source>
</evidence>
<dbReference type="PANTHER" id="PTHR43791">
    <property type="entry name" value="PERMEASE-RELATED"/>
    <property type="match status" value="1"/>
</dbReference>
<feature type="region of interest" description="Disordered" evidence="6">
    <location>
        <begin position="1"/>
        <end position="31"/>
    </location>
</feature>
<feature type="transmembrane region" description="Helical" evidence="7">
    <location>
        <begin position="442"/>
        <end position="461"/>
    </location>
</feature>
<feature type="transmembrane region" description="Helical" evidence="7">
    <location>
        <begin position="385"/>
        <end position="404"/>
    </location>
</feature>
<keyword evidence="9" id="KW-1185">Reference proteome</keyword>
<dbReference type="InterPro" id="IPR011701">
    <property type="entry name" value="MFS"/>
</dbReference>
<evidence type="ECO:0000256" key="1">
    <source>
        <dbReference type="ARBA" id="ARBA00004141"/>
    </source>
</evidence>
<proteinExistence type="predicted"/>
<organism evidence="8 9">
    <name type="scientific">Aspergillus cavernicola</name>
    <dbReference type="NCBI Taxonomy" id="176166"/>
    <lineage>
        <taxon>Eukaryota</taxon>
        <taxon>Fungi</taxon>
        <taxon>Dikarya</taxon>
        <taxon>Ascomycota</taxon>
        <taxon>Pezizomycotina</taxon>
        <taxon>Eurotiomycetes</taxon>
        <taxon>Eurotiomycetidae</taxon>
        <taxon>Eurotiales</taxon>
        <taxon>Aspergillaceae</taxon>
        <taxon>Aspergillus</taxon>
        <taxon>Aspergillus subgen. Nidulantes</taxon>
    </lineage>
</organism>
<comment type="caution">
    <text evidence="8">The sequence shown here is derived from an EMBL/GenBank/DDBJ whole genome shotgun (WGS) entry which is preliminary data.</text>
</comment>
<feature type="transmembrane region" description="Helical" evidence="7">
    <location>
        <begin position="416"/>
        <end position="436"/>
    </location>
</feature>
<dbReference type="SUPFAM" id="SSF103473">
    <property type="entry name" value="MFS general substrate transporter"/>
    <property type="match status" value="1"/>
</dbReference>
<reference evidence="8 9" key="1">
    <citation type="submission" date="2024-07" db="EMBL/GenBank/DDBJ databases">
        <title>Section-level genome sequencing and comparative genomics of Aspergillus sections Usti and Cavernicolus.</title>
        <authorList>
            <consortium name="Lawrence Berkeley National Laboratory"/>
            <person name="Nybo J.L."/>
            <person name="Vesth T.C."/>
            <person name="Theobald S."/>
            <person name="Frisvad J.C."/>
            <person name="Larsen T.O."/>
            <person name="Kjaerboelling I."/>
            <person name="Rothschild-Mancinelli K."/>
            <person name="Lyhne E.K."/>
            <person name="Kogle M.E."/>
            <person name="Barry K."/>
            <person name="Clum A."/>
            <person name="Na H."/>
            <person name="Ledsgaard L."/>
            <person name="Lin J."/>
            <person name="Lipzen A."/>
            <person name="Kuo A."/>
            <person name="Riley R."/>
            <person name="Mondo S."/>
            <person name="LaButti K."/>
            <person name="Haridas S."/>
            <person name="Pangalinan J."/>
            <person name="Salamov A.A."/>
            <person name="Simmons B.A."/>
            <person name="Magnuson J.K."/>
            <person name="Chen J."/>
            <person name="Drula E."/>
            <person name="Henrissat B."/>
            <person name="Wiebenga A."/>
            <person name="Lubbers R.J."/>
            <person name="Gomes A.C."/>
            <person name="Makela M.R."/>
            <person name="Stajich J."/>
            <person name="Grigoriev I.V."/>
            <person name="Mortensen U.H."/>
            <person name="De vries R.P."/>
            <person name="Baker S.E."/>
            <person name="Andersen M.R."/>
        </authorList>
    </citation>
    <scope>NUCLEOTIDE SEQUENCE [LARGE SCALE GENOMIC DNA]</scope>
    <source>
        <strain evidence="8 9">CBS 600.67</strain>
    </source>
</reference>
<feature type="transmembrane region" description="Helical" evidence="7">
    <location>
        <begin position="171"/>
        <end position="189"/>
    </location>
</feature>
<evidence type="ECO:0000256" key="3">
    <source>
        <dbReference type="ARBA" id="ARBA00022692"/>
    </source>
</evidence>
<evidence type="ECO:0000256" key="7">
    <source>
        <dbReference type="SAM" id="Phobius"/>
    </source>
</evidence>
<evidence type="ECO:0000313" key="8">
    <source>
        <dbReference type="EMBL" id="KAL2819558.1"/>
    </source>
</evidence>
<dbReference type="EMBL" id="JBFXLS010000076">
    <property type="protein sequence ID" value="KAL2819558.1"/>
    <property type="molecule type" value="Genomic_DNA"/>
</dbReference>
<dbReference type="Gene3D" id="1.20.1250.20">
    <property type="entry name" value="MFS general substrate transporter like domains"/>
    <property type="match status" value="2"/>
</dbReference>
<comment type="subcellular location">
    <subcellularLocation>
        <location evidence="1">Membrane</location>
        <topology evidence="1">Multi-pass membrane protein</topology>
    </subcellularLocation>
</comment>
<name>A0ABR4HVN2_9EURO</name>
<feature type="transmembrane region" description="Helical" evidence="7">
    <location>
        <begin position="473"/>
        <end position="494"/>
    </location>
</feature>
<protein>
    <submittedName>
        <fullName evidence="8">Major facilitator superfamily domain-containing protein</fullName>
    </submittedName>
</protein>
<feature type="transmembrane region" description="Helical" evidence="7">
    <location>
        <begin position="509"/>
        <end position="529"/>
    </location>
</feature>
<keyword evidence="5 7" id="KW-0472">Membrane</keyword>
<feature type="transmembrane region" description="Helical" evidence="7">
    <location>
        <begin position="195"/>
        <end position="220"/>
    </location>
</feature>
<dbReference type="PANTHER" id="PTHR43791:SF65">
    <property type="entry name" value="MAJOR FACILITATOR SUPERFAMILY (MFS) PROFILE DOMAIN-CONTAINING PROTEIN-RELATED"/>
    <property type="match status" value="1"/>
</dbReference>
<evidence type="ECO:0000256" key="5">
    <source>
        <dbReference type="ARBA" id="ARBA00023136"/>
    </source>
</evidence>
<dbReference type="InterPro" id="IPR036259">
    <property type="entry name" value="MFS_trans_sf"/>
</dbReference>
<evidence type="ECO:0000313" key="9">
    <source>
        <dbReference type="Proteomes" id="UP001610335"/>
    </source>
</evidence>
<keyword evidence="2" id="KW-0813">Transport</keyword>
<accession>A0ABR4HVN2</accession>
<feature type="transmembrane region" description="Helical" evidence="7">
    <location>
        <begin position="351"/>
        <end position="373"/>
    </location>
</feature>
<evidence type="ECO:0000256" key="2">
    <source>
        <dbReference type="ARBA" id="ARBA00022448"/>
    </source>
</evidence>
<keyword evidence="4 7" id="KW-1133">Transmembrane helix</keyword>
<evidence type="ECO:0000256" key="4">
    <source>
        <dbReference type="ARBA" id="ARBA00022989"/>
    </source>
</evidence>